<reference evidence="2" key="2">
    <citation type="submission" date="2023-03" db="EMBL/GenBank/DDBJ databases">
        <authorList>
            <person name="Inwood S.N."/>
            <person name="Skelly J.G."/>
            <person name="Guhlin J."/>
            <person name="Harrop T.W.R."/>
            <person name="Goldson S.G."/>
            <person name="Dearden P.K."/>
        </authorList>
    </citation>
    <scope>NUCLEOTIDE SEQUENCE</scope>
    <source>
        <strain evidence="2">Lincoln</strain>
        <tissue evidence="2">Whole body</tissue>
    </source>
</reference>
<feature type="region of interest" description="Disordered" evidence="1">
    <location>
        <begin position="1"/>
        <end position="47"/>
    </location>
</feature>
<protein>
    <submittedName>
        <fullName evidence="2">Uncharacterized protein</fullName>
    </submittedName>
</protein>
<evidence type="ECO:0000256" key="1">
    <source>
        <dbReference type="SAM" id="MobiDB-lite"/>
    </source>
</evidence>
<comment type="caution">
    <text evidence="2">The sequence shown here is derived from an EMBL/GenBank/DDBJ whole genome shotgun (WGS) entry which is preliminary data.</text>
</comment>
<reference evidence="2" key="1">
    <citation type="journal article" date="2023" name="bioRxiv">
        <title>Scaffold-level genome assemblies of two parasitoid biocontrol wasps reveal the parthenogenesis mechanism and an associated novel virus.</title>
        <authorList>
            <person name="Inwood S."/>
            <person name="Skelly J."/>
            <person name="Guhlin J."/>
            <person name="Harrop T."/>
            <person name="Goldson S."/>
            <person name="Dearden P."/>
        </authorList>
    </citation>
    <scope>NUCLEOTIDE SEQUENCE</scope>
    <source>
        <strain evidence="2">Lincoln</strain>
        <tissue evidence="2">Whole body</tissue>
    </source>
</reference>
<sequence>EEWHFIANDPINMDNNDNDDINMENNVSDDMNMDNNGDNNNNDDDANFDMEEYYHQNWIAAESESSECSEDSGICMRYDDDADDDTDDDYNNMDDDNDNDIN</sequence>
<dbReference type="EMBL" id="JAQQBR010000284">
    <property type="protein sequence ID" value="KAK0171453.1"/>
    <property type="molecule type" value="Genomic_DNA"/>
</dbReference>
<proteinExistence type="predicted"/>
<evidence type="ECO:0000313" key="3">
    <source>
        <dbReference type="Proteomes" id="UP001168972"/>
    </source>
</evidence>
<dbReference type="AlphaFoldDB" id="A0AA39FKZ2"/>
<feature type="non-terminal residue" evidence="2">
    <location>
        <position position="1"/>
    </location>
</feature>
<feature type="region of interest" description="Disordered" evidence="1">
    <location>
        <begin position="61"/>
        <end position="102"/>
    </location>
</feature>
<gene>
    <name evidence="2" type="ORF">PV327_011278</name>
</gene>
<dbReference type="Proteomes" id="UP001168972">
    <property type="component" value="Unassembled WGS sequence"/>
</dbReference>
<accession>A0AA39FKZ2</accession>
<feature type="compositionally biased region" description="Low complexity" evidence="1">
    <location>
        <begin position="23"/>
        <end position="40"/>
    </location>
</feature>
<organism evidence="2 3">
    <name type="scientific">Microctonus hyperodae</name>
    <name type="common">Parasitoid wasp</name>
    <dbReference type="NCBI Taxonomy" id="165561"/>
    <lineage>
        <taxon>Eukaryota</taxon>
        <taxon>Metazoa</taxon>
        <taxon>Ecdysozoa</taxon>
        <taxon>Arthropoda</taxon>
        <taxon>Hexapoda</taxon>
        <taxon>Insecta</taxon>
        <taxon>Pterygota</taxon>
        <taxon>Neoptera</taxon>
        <taxon>Endopterygota</taxon>
        <taxon>Hymenoptera</taxon>
        <taxon>Apocrita</taxon>
        <taxon>Ichneumonoidea</taxon>
        <taxon>Braconidae</taxon>
        <taxon>Euphorinae</taxon>
        <taxon>Microctonus</taxon>
    </lineage>
</organism>
<feature type="compositionally biased region" description="Acidic residues" evidence="1">
    <location>
        <begin position="80"/>
        <end position="102"/>
    </location>
</feature>
<keyword evidence="3" id="KW-1185">Reference proteome</keyword>
<name>A0AA39FKZ2_MICHY</name>
<evidence type="ECO:0000313" key="2">
    <source>
        <dbReference type="EMBL" id="KAK0171453.1"/>
    </source>
</evidence>